<protein>
    <recommendedName>
        <fullName evidence="7">Carboxymethylenebutenolidase</fullName>
    </recommendedName>
</protein>
<dbReference type="AlphaFoldDB" id="A0A0X8JH31"/>
<evidence type="ECO:0000313" key="5">
    <source>
        <dbReference type="EMBL" id="AMD88273.1"/>
    </source>
</evidence>
<dbReference type="Pfam" id="PF08386">
    <property type="entry name" value="Abhydrolase_4"/>
    <property type="match status" value="1"/>
</dbReference>
<dbReference type="InterPro" id="IPR029058">
    <property type="entry name" value="AB_hydrolase_fold"/>
</dbReference>
<dbReference type="EMBL" id="CP014228">
    <property type="protein sequence ID" value="AMD88273.1"/>
    <property type="molecule type" value="Genomic_DNA"/>
</dbReference>
<evidence type="ECO:0000259" key="4">
    <source>
        <dbReference type="Pfam" id="PF12146"/>
    </source>
</evidence>
<evidence type="ECO:0000256" key="2">
    <source>
        <dbReference type="ARBA" id="ARBA00022801"/>
    </source>
</evidence>
<comment type="similarity">
    <text evidence="1">Belongs to the AB hydrolase superfamily.</text>
</comment>
<dbReference type="InterPro" id="IPR050261">
    <property type="entry name" value="FrsA_esterase"/>
</dbReference>
<dbReference type="Proteomes" id="UP000065220">
    <property type="component" value="Chromosome"/>
</dbReference>
<dbReference type="GO" id="GO:0052689">
    <property type="term" value="F:carboxylic ester hydrolase activity"/>
    <property type="evidence" value="ECO:0007669"/>
    <property type="project" value="UniProtKB-ARBA"/>
</dbReference>
<evidence type="ECO:0000313" key="6">
    <source>
        <dbReference type="Proteomes" id="UP000065220"/>
    </source>
</evidence>
<evidence type="ECO:0000256" key="1">
    <source>
        <dbReference type="ARBA" id="ARBA00008645"/>
    </source>
</evidence>
<sequence length="270" mass="28061">MPVLRVPLTVPTREGGVLDGVLSRPAELALTGEDAVAAPSGARPPLVVVSHGFRSDLTRTQPVADDLAEAGAATYRFTFRGGSAAGDMTGMSVLTEIADLADVIDAALAGSASGEGEWGAVDATRLALVGQSQGGAVSLYTAARRPESVASVVAWYPALCITDDLHRGLGSLDAVGETFTWMGQLLGRRYAADVWDLDVDAELARVTAPTLLVHGTHDPLVPLTWSERAADVIPDARLLRVNGAQHGFHATDLATALAATRAHLARTGIL</sequence>
<feature type="domain" description="Peptidase S33 tripeptidyl aminopeptidase-like C-terminal" evidence="3">
    <location>
        <begin position="201"/>
        <end position="250"/>
    </location>
</feature>
<dbReference type="OrthoDB" id="63034at2"/>
<proteinExistence type="inferred from homology"/>
<keyword evidence="2" id="KW-0378">Hydrolase</keyword>
<organism evidence="5 6">
    <name type="scientific">Actinomyces radicidentis</name>
    <dbReference type="NCBI Taxonomy" id="111015"/>
    <lineage>
        <taxon>Bacteria</taxon>
        <taxon>Bacillati</taxon>
        <taxon>Actinomycetota</taxon>
        <taxon>Actinomycetes</taxon>
        <taxon>Actinomycetales</taxon>
        <taxon>Actinomycetaceae</taxon>
        <taxon>Actinomyces</taxon>
    </lineage>
</organism>
<dbReference type="RefSeq" id="WP_067943735.1">
    <property type="nucleotide sequence ID" value="NZ_CP014228.1"/>
</dbReference>
<dbReference type="PANTHER" id="PTHR22946:SF9">
    <property type="entry name" value="POLYKETIDE TRANSFERASE AF380"/>
    <property type="match status" value="1"/>
</dbReference>
<accession>A0A0X8JH31</accession>
<feature type="domain" description="Serine aminopeptidase S33" evidence="4">
    <location>
        <begin position="46"/>
        <end position="165"/>
    </location>
</feature>
<dbReference type="InterPro" id="IPR013595">
    <property type="entry name" value="Pept_S33_TAP-like_C"/>
</dbReference>
<dbReference type="STRING" id="111015.AXF14_12685"/>
<gene>
    <name evidence="5" type="ORF">AXF14_12685</name>
</gene>
<dbReference type="KEGG" id="ard:AXF14_12685"/>
<dbReference type="Gene3D" id="3.40.50.1820">
    <property type="entry name" value="alpha/beta hydrolase"/>
    <property type="match status" value="1"/>
</dbReference>
<dbReference type="InterPro" id="IPR022742">
    <property type="entry name" value="Hydrolase_4"/>
</dbReference>
<dbReference type="PANTHER" id="PTHR22946">
    <property type="entry name" value="DIENELACTONE HYDROLASE DOMAIN-CONTAINING PROTEIN-RELATED"/>
    <property type="match status" value="1"/>
</dbReference>
<dbReference type="SUPFAM" id="SSF53474">
    <property type="entry name" value="alpha/beta-Hydrolases"/>
    <property type="match status" value="1"/>
</dbReference>
<evidence type="ECO:0000259" key="3">
    <source>
        <dbReference type="Pfam" id="PF08386"/>
    </source>
</evidence>
<name>A0A0X8JH31_ACTRD</name>
<keyword evidence="6" id="KW-1185">Reference proteome</keyword>
<reference evidence="6" key="1">
    <citation type="submission" date="2016-02" db="EMBL/GenBank/DDBJ databases">
        <authorList>
            <person name="Holder M.E."/>
            <person name="Ajami N.J."/>
            <person name="Petrosino J.F."/>
        </authorList>
    </citation>
    <scope>NUCLEOTIDE SEQUENCE [LARGE SCALE GENOMIC DNA]</scope>
    <source>
        <strain evidence="6">CCUG 36733</strain>
    </source>
</reference>
<evidence type="ECO:0008006" key="7">
    <source>
        <dbReference type="Google" id="ProtNLM"/>
    </source>
</evidence>
<dbReference type="Pfam" id="PF12146">
    <property type="entry name" value="Hydrolase_4"/>
    <property type="match status" value="1"/>
</dbReference>